<dbReference type="RefSeq" id="WP_073077556.1">
    <property type="nucleotide sequence ID" value="NZ_FQXV01000004.1"/>
</dbReference>
<dbReference type="GO" id="GO:0046872">
    <property type="term" value="F:metal ion binding"/>
    <property type="evidence" value="ECO:0007669"/>
    <property type="project" value="UniProtKB-KW"/>
</dbReference>
<dbReference type="SUPFAM" id="SSF50022">
    <property type="entry name" value="ISP domain"/>
    <property type="match status" value="1"/>
</dbReference>
<dbReference type="InterPro" id="IPR006076">
    <property type="entry name" value="FAD-dep_OxRdtase"/>
</dbReference>
<dbReference type="GO" id="GO:0016705">
    <property type="term" value="F:oxidoreductase activity, acting on paired donors, with incorporation or reduction of molecular oxygen"/>
    <property type="evidence" value="ECO:0007669"/>
    <property type="project" value="UniProtKB-ARBA"/>
</dbReference>
<dbReference type="Pfam" id="PF00355">
    <property type="entry name" value="Rieske"/>
    <property type="match status" value="1"/>
</dbReference>
<dbReference type="PRINTS" id="PR00411">
    <property type="entry name" value="PNDRDTASEI"/>
</dbReference>
<sequence length="511" mass="55491">MKNNTISYWNQTAVRPHCPSLGESTETDVLIIGGGITGVTCAYCLAQKGVKPMLIEAGALCGGTTGNTTGKVTLQHGIIYSKIIGKYGLGAAMDYAGSQREAVDFVRRTVEKEAIDCQLRENTAYIYASAEGDVAAVEEEHEAAVKAGIDASLLRNPDFPVPNFIMTGFKDQVVFHPVRYVAGLAGAAQAQGAVLYDRTKAVKIENGDVKAVTCEDGSVIRARHVVQATQYPVYDGPNLFFARLYPKRTYAIAVRAERDWPDGSFINAGAPARSFRTHVENGERILIVVGEGHDTGRDSGDQTEHFENLMQYADRLAGVREVVAMWSAQDYETPDQLPYIGRLSENSTIYVAAGFRKWGLSSGSLAGSMLADLITTGGCKHEKLYSKMRPDLFSSPANALQGALSPIVELIKSKLEGTEDLKGLQPGEGRVIRFKGEKAGVYRDLNDDVTILDITCTHMGTELNFNNAEKTWDCPAHGGRYAHDGKLLEGPPKNPLKVLFRGKYGDLVGDE</sequence>
<name>A0A1M5X5R1_9FIRM</name>
<dbReference type="Proteomes" id="UP000183995">
    <property type="component" value="Unassembled WGS sequence"/>
</dbReference>
<gene>
    <name evidence="6" type="ORF">SAMN02745823_01629</name>
</gene>
<dbReference type="Gene3D" id="2.102.10.10">
    <property type="entry name" value="Rieske [2Fe-2S] iron-sulphur domain"/>
    <property type="match status" value="1"/>
</dbReference>
<accession>A0A1M5X5R1</accession>
<dbReference type="GO" id="GO:0004497">
    <property type="term" value="F:monooxygenase activity"/>
    <property type="evidence" value="ECO:0007669"/>
    <property type="project" value="UniProtKB-ARBA"/>
</dbReference>
<dbReference type="OrthoDB" id="9767869at2"/>
<evidence type="ECO:0000256" key="4">
    <source>
        <dbReference type="ARBA" id="ARBA00023014"/>
    </source>
</evidence>
<organism evidence="6 7">
    <name type="scientific">Sporobacter termitidis DSM 10068</name>
    <dbReference type="NCBI Taxonomy" id="1123282"/>
    <lineage>
        <taxon>Bacteria</taxon>
        <taxon>Bacillati</taxon>
        <taxon>Bacillota</taxon>
        <taxon>Clostridia</taxon>
        <taxon>Eubacteriales</taxon>
        <taxon>Oscillospiraceae</taxon>
        <taxon>Sporobacter</taxon>
    </lineage>
</organism>
<evidence type="ECO:0000256" key="1">
    <source>
        <dbReference type="ARBA" id="ARBA00022714"/>
    </source>
</evidence>
<proteinExistence type="predicted"/>
<dbReference type="InterPro" id="IPR017941">
    <property type="entry name" value="Rieske_2Fe-2S"/>
</dbReference>
<dbReference type="Gene3D" id="3.50.50.60">
    <property type="entry name" value="FAD/NAD(P)-binding domain"/>
    <property type="match status" value="1"/>
</dbReference>
<dbReference type="AlphaFoldDB" id="A0A1M5X5R1"/>
<feature type="domain" description="Rieske" evidence="5">
    <location>
        <begin position="424"/>
        <end position="510"/>
    </location>
</feature>
<evidence type="ECO:0000259" key="5">
    <source>
        <dbReference type="PROSITE" id="PS51296"/>
    </source>
</evidence>
<reference evidence="6 7" key="1">
    <citation type="submission" date="2016-11" db="EMBL/GenBank/DDBJ databases">
        <authorList>
            <person name="Jaros S."/>
            <person name="Januszkiewicz K."/>
            <person name="Wedrychowicz H."/>
        </authorList>
    </citation>
    <scope>NUCLEOTIDE SEQUENCE [LARGE SCALE GENOMIC DNA]</scope>
    <source>
        <strain evidence="6 7">DSM 10068</strain>
    </source>
</reference>
<dbReference type="PANTHER" id="PTHR13847:SF274">
    <property type="entry name" value="RIESKE 2FE-2S IRON-SULFUR PROTEIN YHFW-RELATED"/>
    <property type="match status" value="1"/>
</dbReference>
<dbReference type="GO" id="GO:0051537">
    <property type="term" value="F:2 iron, 2 sulfur cluster binding"/>
    <property type="evidence" value="ECO:0007669"/>
    <property type="project" value="UniProtKB-KW"/>
</dbReference>
<dbReference type="PANTHER" id="PTHR13847">
    <property type="entry name" value="SARCOSINE DEHYDROGENASE-RELATED"/>
    <property type="match status" value="1"/>
</dbReference>
<keyword evidence="7" id="KW-1185">Reference proteome</keyword>
<dbReference type="EMBL" id="FQXV01000004">
    <property type="protein sequence ID" value="SHH95126.1"/>
    <property type="molecule type" value="Genomic_DNA"/>
</dbReference>
<evidence type="ECO:0000256" key="3">
    <source>
        <dbReference type="ARBA" id="ARBA00023004"/>
    </source>
</evidence>
<dbReference type="SUPFAM" id="SSF51971">
    <property type="entry name" value="Nucleotide-binding domain"/>
    <property type="match status" value="1"/>
</dbReference>
<dbReference type="PROSITE" id="PS51296">
    <property type="entry name" value="RIESKE"/>
    <property type="match status" value="1"/>
</dbReference>
<evidence type="ECO:0000313" key="6">
    <source>
        <dbReference type="EMBL" id="SHH95126.1"/>
    </source>
</evidence>
<dbReference type="GO" id="GO:0005737">
    <property type="term" value="C:cytoplasm"/>
    <property type="evidence" value="ECO:0007669"/>
    <property type="project" value="TreeGrafter"/>
</dbReference>
<keyword evidence="1" id="KW-0001">2Fe-2S</keyword>
<dbReference type="InterPro" id="IPR036922">
    <property type="entry name" value="Rieske_2Fe-2S_sf"/>
</dbReference>
<keyword evidence="4" id="KW-0411">Iron-sulfur</keyword>
<keyword evidence="2" id="KW-0479">Metal-binding</keyword>
<evidence type="ECO:0000256" key="2">
    <source>
        <dbReference type="ARBA" id="ARBA00022723"/>
    </source>
</evidence>
<keyword evidence="3" id="KW-0408">Iron</keyword>
<evidence type="ECO:0000313" key="7">
    <source>
        <dbReference type="Proteomes" id="UP000183995"/>
    </source>
</evidence>
<dbReference type="STRING" id="1123282.SAMN02745823_01629"/>
<protein>
    <submittedName>
        <fullName evidence="6">Glycine/D-amino acid oxidase</fullName>
    </submittedName>
</protein>
<dbReference type="Gene3D" id="3.30.9.10">
    <property type="entry name" value="D-Amino Acid Oxidase, subunit A, domain 2"/>
    <property type="match status" value="1"/>
</dbReference>
<dbReference type="InterPro" id="IPR036188">
    <property type="entry name" value="FAD/NAD-bd_sf"/>
</dbReference>
<dbReference type="Pfam" id="PF01266">
    <property type="entry name" value="DAO"/>
    <property type="match status" value="1"/>
</dbReference>